<gene>
    <name evidence="1" type="ORF">A3B31_00525</name>
</gene>
<dbReference type="Proteomes" id="UP000177349">
    <property type="component" value="Unassembled WGS sequence"/>
</dbReference>
<evidence type="ECO:0000313" key="1">
    <source>
        <dbReference type="EMBL" id="OGY93046.1"/>
    </source>
</evidence>
<reference evidence="1 2" key="1">
    <citation type="journal article" date="2016" name="Nat. Commun.">
        <title>Thousands of microbial genomes shed light on interconnected biogeochemical processes in an aquifer system.</title>
        <authorList>
            <person name="Anantharaman K."/>
            <person name="Brown C.T."/>
            <person name="Hug L.A."/>
            <person name="Sharon I."/>
            <person name="Castelle C.J."/>
            <person name="Probst A.J."/>
            <person name="Thomas B.C."/>
            <person name="Singh A."/>
            <person name="Wilkins M.J."/>
            <person name="Karaoz U."/>
            <person name="Brodie E.L."/>
            <person name="Williams K.H."/>
            <person name="Hubbard S.S."/>
            <person name="Banfield J.F."/>
        </authorList>
    </citation>
    <scope>NUCLEOTIDE SEQUENCE [LARGE SCALE GENOMIC DNA]</scope>
</reference>
<accession>A0A1G2BVT4</accession>
<organism evidence="1 2">
    <name type="scientific">Candidatus Komeilibacteria bacterium RIFCSPLOWO2_01_FULL_53_11</name>
    <dbReference type="NCBI Taxonomy" id="1798552"/>
    <lineage>
        <taxon>Bacteria</taxon>
        <taxon>Candidatus Komeiliibacteriota</taxon>
    </lineage>
</organism>
<sequence length="87" mass="9951">MFTTDVYRLAVYREAIRDHLLADQSTLKERREEVHRLKAVCESMACVLGLGQDEVTVQYELVEQDLRALSPAERGSRFAEASPRIGR</sequence>
<comment type="caution">
    <text evidence="1">The sequence shown here is derived from an EMBL/GenBank/DDBJ whole genome shotgun (WGS) entry which is preliminary data.</text>
</comment>
<protein>
    <submittedName>
        <fullName evidence="1">Uncharacterized protein</fullName>
    </submittedName>
</protein>
<dbReference type="AlphaFoldDB" id="A0A1G2BVT4"/>
<dbReference type="EMBL" id="MHKN01000002">
    <property type="protein sequence ID" value="OGY93046.1"/>
    <property type="molecule type" value="Genomic_DNA"/>
</dbReference>
<name>A0A1G2BVT4_9BACT</name>
<evidence type="ECO:0000313" key="2">
    <source>
        <dbReference type="Proteomes" id="UP000177349"/>
    </source>
</evidence>
<proteinExistence type="predicted"/>